<dbReference type="OrthoDB" id="9553895at2"/>
<dbReference type="AlphaFoldDB" id="A0A553JS28"/>
<dbReference type="SUPFAM" id="SSF51126">
    <property type="entry name" value="Pectin lyase-like"/>
    <property type="match status" value="1"/>
</dbReference>
<feature type="domain" description="Right handed beta helix" evidence="2">
    <location>
        <begin position="279"/>
        <end position="388"/>
    </location>
</feature>
<feature type="signal peptide" evidence="1">
    <location>
        <begin position="1"/>
        <end position="26"/>
    </location>
</feature>
<dbReference type="InterPro" id="IPR011050">
    <property type="entry name" value="Pectin_lyase_fold/virulence"/>
</dbReference>
<evidence type="ECO:0000313" key="3">
    <source>
        <dbReference type="EMBL" id="TRY15265.1"/>
    </source>
</evidence>
<dbReference type="Pfam" id="PF13229">
    <property type="entry name" value="Beta_helix"/>
    <property type="match status" value="1"/>
</dbReference>
<sequence>MMKRKIMNSLIILFQGVLLMSCTVHTSKAEIINWDVDAAYGITTEGINQAINDARDHFALSPNDTIILKIAAGRHLLDRNPNRISAAIGPIASITFGVNGFNTGPEGQLIIEGAGIDKTTLVFTDFLQHAFFGRNIHGLTLRKMHITRSRHTSTQGYVVATDTGSIDIDVQKGFPTPGVLWRNRNLGHYLRKATDDALDPKILLEDNKQIAYGFPNQVLTPPEKINKRVWRFFLTKTNLNPTHYEQGDFVAIKAKKVGFPYSFSRGSRLVFDEIKWTQSTRGIIRGGFSDILIEDCEIARPEPVNGQTPILSSSGGGIQINQPDDPVSRNIVIRKCTFDSTGDDNIALFHVDKVRLANIHSRNAFARSILVTDKATNVCTKNVVVENGIFEGIERTVLCVN</sequence>
<keyword evidence="1" id="KW-0732">Signal</keyword>
<name>A0A553JS28_SHEHA</name>
<keyword evidence="4" id="KW-1185">Reference proteome</keyword>
<evidence type="ECO:0000256" key="1">
    <source>
        <dbReference type="SAM" id="SignalP"/>
    </source>
</evidence>
<dbReference type="Gene3D" id="2.160.20.10">
    <property type="entry name" value="Single-stranded right-handed beta-helix, Pectin lyase-like"/>
    <property type="match status" value="1"/>
</dbReference>
<dbReference type="InterPro" id="IPR039448">
    <property type="entry name" value="Beta_helix"/>
</dbReference>
<evidence type="ECO:0000313" key="4">
    <source>
        <dbReference type="Proteomes" id="UP000318126"/>
    </source>
</evidence>
<dbReference type="PROSITE" id="PS51257">
    <property type="entry name" value="PROKAR_LIPOPROTEIN"/>
    <property type="match status" value="1"/>
</dbReference>
<reference evidence="4" key="1">
    <citation type="submission" date="2019-07" db="EMBL/GenBank/DDBJ databases">
        <title>Shewanella sp. YLB-08 draft genomic sequence.</title>
        <authorList>
            <person name="Yu L."/>
        </authorList>
    </citation>
    <scope>NUCLEOTIDE SEQUENCE [LARGE SCALE GENOMIC DNA]</scope>
    <source>
        <strain evidence="4">JCM 20706</strain>
    </source>
</reference>
<accession>A0A553JS28</accession>
<protein>
    <submittedName>
        <fullName evidence="3">Right-handed parallel beta-helix repeat-containing protein</fullName>
    </submittedName>
</protein>
<dbReference type="InterPro" id="IPR012334">
    <property type="entry name" value="Pectin_lyas_fold"/>
</dbReference>
<dbReference type="EMBL" id="VKGK01000005">
    <property type="protein sequence ID" value="TRY15265.1"/>
    <property type="molecule type" value="Genomic_DNA"/>
</dbReference>
<gene>
    <name evidence="3" type="ORF">FN961_06235</name>
</gene>
<dbReference type="RefSeq" id="WP_143563695.1">
    <property type="nucleotide sequence ID" value="NZ_BMPL01000004.1"/>
</dbReference>
<evidence type="ECO:0000259" key="2">
    <source>
        <dbReference type="Pfam" id="PF13229"/>
    </source>
</evidence>
<feature type="chain" id="PRO_5022160137" evidence="1">
    <location>
        <begin position="27"/>
        <end position="401"/>
    </location>
</feature>
<organism evidence="3 4">
    <name type="scientific">Shewanella hanedai</name>
    <name type="common">Alteromonas hanedai</name>
    <dbReference type="NCBI Taxonomy" id="25"/>
    <lineage>
        <taxon>Bacteria</taxon>
        <taxon>Pseudomonadati</taxon>
        <taxon>Pseudomonadota</taxon>
        <taxon>Gammaproteobacteria</taxon>
        <taxon>Alteromonadales</taxon>
        <taxon>Shewanellaceae</taxon>
        <taxon>Shewanella</taxon>
    </lineage>
</organism>
<dbReference type="Proteomes" id="UP000318126">
    <property type="component" value="Unassembled WGS sequence"/>
</dbReference>
<comment type="caution">
    <text evidence="3">The sequence shown here is derived from an EMBL/GenBank/DDBJ whole genome shotgun (WGS) entry which is preliminary data.</text>
</comment>
<proteinExistence type="predicted"/>